<dbReference type="Pfam" id="PF00079">
    <property type="entry name" value="Serpin"/>
    <property type="match status" value="2"/>
</dbReference>
<dbReference type="RefSeq" id="WP_136537639.1">
    <property type="nucleotide sequence ID" value="NZ_STGY01000086.1"/>
</dbReference>
<gene>
    <name evidence="3" type="ORF">FAB82_26755</name>
</gene>
<comment type="caution">
    <text evidence="3">The sequence shown here is derived from an EMBL/GenBank/DDBJ whole genome shotgun (WGS) entry which is preliminary data.</text>
</comment>
<reference evidence="3 4" key="2">
    <citation type="submission" date="2019-05" db="EMBL/GenBank/DDBJ databases">
        <title>Glycomyces buryatensis sp. nov.</title>
        <authorList>
            <person name="Nikitina E."/>
        </authorList>
    </citation>
    <scope>NUCLEOTIDE SEQUENCE [LARGE SCALE GENOMIC DNA]</scope>
    <source>
        <strain evidence="3 4">18</strain>
    </source>
</reference>
<dbReference type="Proteomes" id="UP000308760">
    <property type="component" value="Unassembled WGS sequence"/>
</dbReference>
<dbReference type="InterPro" id="IPR036186">
    <property type="entry name" value="Serpin_sf"/>
</dbReference>
<dbReference type="EMBL" id="STGY01000086">
    <property type="protein sequence ID" value="THV32906.1"/>
    <property type="molecule type" value="Genomic_DNA"/>
</dbReference>
<dbReference type="PANTHER" id="PTHR11461">
    <property type="entry name" value="SERINE PROTEASE INHIBITOR, SERPIN"/>
    <property type="match status" value="1"/>
</dbReference>
<organism evidence="3 4">
    <name type="scientific">Glycomyces buryatensis</name>
    <dbReference type="NCBI Taxonomy" id="2570927"/>
    <lineage>
        <taxon>Bacteria</taxon>
        <taxon>Bacillati</taxon>
        <taxon>Actinomycetota</taxon>
        <taxon>Actinomycetes</taxon>
        <taxon>Glycomycetales</taxon>
        <taxon>Glycomycetaceae</taxon>
        <taxon>Glycomyces</taxon>
    </lineage>
</organism>
<dbReference type="InterPro" id="IPR023796">
    <property type="entry name" value="Serpin_dom"/>
</dbReference>
<dbReference type="Gene3D" id="3.30.497.10">
    <property type="entry name" value="Antithrombin, subunit I, domain 2"/>
    <property type="match status" value="2"/>
</dbReference>
<protein>
    <submittedName>
        <fullName evidence="3">Proteinase inhibitor I4 serpin</fullName>
    </submittedName>
</protein>
<sequence>MGSETAFETLLDRDEIAAANDLTRRWFASRDEPPAVASALGIWPLLTALASGAIGETRSELLAAAGVGPTRESEVADAVLGAAKYAPAIRLAVAVWAGSRITLDPEWIAKLPTESVGALTGDAALDKEALDAWAARESGGLIEEMPLNFNVPIDLVLASALSVRTTWTTPFRDSSQPFRTGPWAGLGPCRRLSATLNEDVVRTSDLASVLTVSGGKDIDVLLAIGREDLTAGRVMSELIDASADPHWGRHSGDMQVGEQAPGVEITEYRSSKPQLGPEVDVQTVRFSLESDLDLLEDSTVLGLVLASDEEQAQFDRLAAERTYVSQAKQTCVATFSATGFEAAAVTAMAMTRAAGVPKMEHKRVRTQIAFDRPFAYLARHRGSGLILVAGWVDEPETAG</sequence>
<dbReference type="SMART" id="SM00093">
    <property type="entry name" value="SERPIN"/>
    <property type="match status" value="1"/>
</dbReference>
<dbReference type="GO" id="GO:0005615">
    <property type="term" value="C:extracellular space"/>
    <property type="evidence" value="ECO:0007669"/>
    <property type="project" value="InterPro"/>
</dbReference>
<evidence type="ECO:0000259" key="2">
    <source>
        <dbReference type="SMART" id="SM00093"/>
    </source>
</evidence>
<dbReference type="PANTHER" id="PTHR11461:SF211">
    <property type="entry name" value="GH10112P-RELATED"/>
    <property type="match status" value="1"/>
</dbReference>
<dbReference type="OrthoDB" id="4847668at2"/>
<evidence type="ECO:0000313" key="4">
    <source>
        <dbReference type="Proteomes" id="UP000308760"/>
    </source>
</evidence>
<comment type="similarity">
    <text evidence="1">Belongs to the serpin family.</text>
</comment>
<dbReference type="SUPFAM" id="SSF56574">
    <property type="entry name" value="Serpins"/>
    <property type="match status" value="2"/>
</dbReference>
<evidence type="ECO:0000313" key="3">
    <source>
        <dbReference type="EMBL" id="THV32906.1"/>
    </source>
</evidence>
<reference evidence="4" key="1">
    <citation type="submission" date="2019-04" db="EMBL/GenBank/DDBJ databases">
        <title>Nocardioides xinjiangensis sp. nov.</title>
        <authorList>
            <person name="Liu S."/>
        </authorList>
    </citation>
    <scope>NUCLEOTIDE SEQUENCE [LARGE SCALE GENOMIC DNA]</scope>
    <source>
        <strain evidence="4">18</strain>
    </source>
</reference>
<name>A0A4V6T6H0_9ACTN</name>
<dbReference type="InterPro" id="IPR000215">
    <property type="entry name" value="Serpin_fam"/>
</dbReference>
<dbReference type="InterPro" id="IPR042178">
    <property type="entry name" value="Serpin_sf_1"/>
</dbReference>
<dbReference type="GO" id="GO:0004867">
    <property type="term" value="F:serine-type endopeptidase inhibitor activity"/>
    <property type="evidence" value="ECO:0007669"/>
    <property type="project" value="InterPro"/>
</dbReference>
<dbReference type="AlphaFoldDB" id="A0A4V6T6H0"/>
<keyword evidence="4" id="KW-1185">Reference proteome</keyword>
<proteinExistence type="inferred from homology"/>
<accession>A0A4V6T6H0</accession>
<evidence type="ECO:0000256" key="1">
    <source>
        <dbReference type="RuleBase" id="RU000411"/>
    </source>
</evidence>
<feature type="domain" description="Serpin" evidence="2">
    <location>
        <begin position="20"/>
        <end position="395"/>
    </location>
</feature>